<feature type="binding site" evidence="17">
    <location>
        <begin position="72"/>
        <end position="77"/>
    </location>
    <ligand>
        <name>NAD(+)</name>
        <dbReference type="ChEBI" id="CHEBI:57540"/>
    </ligand>
</feature>
<dbReference type="AlphaFoldDB" id="A0A4R2HN17"/>
<comment type="cofactor">
    <cofactor evidence="2 17">
        <name>NAD(+)</name>
        <dbReference type="ChEBI" id="CHEBI:57540"/>
    </cofactor>
</comment>
<comment type="pathway">
    <text evidence="4 17">Metabolic intermediate biosynthesis; chorismate biosynthesis; chorismate from D-erythrose 4-phosphate and phosphoenolpyruvate: step 2/7.</text>
</comment>
<comment type="function">
    <text evidence="17">Catalyzes the conversion of 3-deoxy-D-arabino-heptulosonate 7-phosphate (DAHP) to dehydroquinate (DHQ).</text>
</comment>
<feature type="binding site" evidence="17">
    <location>
        <begin position="130"/>
        <end position="131"/>
    </location>
    <ligand>
        <name>NAD(+)</name>
        <dbReference type="ChEBI" id="CHEBI:57540"/>
    </ligand>
</feature>
<evidence type="ECO:0000256" key="16">
    <source>
        <dbReference type="ARBA" id="ARBA00023285"/>
    </source>
</evidence>
<organism evidence="20 21">
    <name type="scientific">Kribbella steppae</name>
    <dbReference type="NCBI Taxonomy" id="2512223"/>
    <lineage>
        <taxon>Bacteria</taxon>
        <taxon>Bacillati</taxon>
        <taxon>Actinomycetota</taxon>
        <taxon>Actinomycetes</taxon>
        <taxon>Propionibacteriales</taxon>
        <taxon>Kribbellaceae</taxon>
        <taxon>Kribbella</taxon>
    </lineage>
</organism>
<dbReference type="PANTHER" id="PTHR43622:SF7">
    <property type="entry name" value="3-DEHYDROQUINATE SYNTHASE, CHLOROPLASTIC"/>
    <property type="match status" value="1"/>
</dbReference>
<evidence type="ECO:0000256" key="4">
    <source>
        <dbReference type="ARBA" id="ARBA00004661"/>
    </source>
</evidence>
<evidence type="ECO:0000256" key="9">
    <source>
        <dbReference type="ARBA" id="ARBA00022605"/>
    </source>
</evidence>
<dbReference type="PIRSF" id="PIRSF001455">
    <property type="entry name" value="DHQ_synth"/>
    <property type="match status" value="1"/>
</dbReference>
<keyword evidence="8 17" id="KW-0963">Cytoplasm</keyword>
<proteinExistence type="inferred from homology"/>
<comment type="caution">
    <text evidence="17">Lacks conserved residue(s) required for the propagation of feature annotation.</text>
</comment>
<dbReference type="CDD" id="cd08195">
    <property type="entry name" value="DHQS"/>
    <property type="match status" value="1"/>
</dbReference>
<accession>A0A4R2HN17</accession>
<feature type="domain" description="3-dehydroquinate synthase N-terminal" evidence="18">
    <location>
        <begin position="68"/>
        <end position="179"/>
    </location>
</feature>
<dbReference type="GO" id="GO:0009073">
    <property type="term" value="P:aromatic amino acid family biosynthetic process"/>
    <property type="evidence" value="ECO:0007669"/>
    <property type="project" value="UniProtKB-KW"/>
</dbReference>
<comment type="cofactor">
    <cofactor evidence="17">
        <name>Co(2+)</name>
        <dbReference type="ChEBI" id="CHEBI:48828"/>
    </cofactor>
    <cofactor evidence="17">
        <name>Zn(2+)</name>
        <dbReference type="ChEBI" id="CHEBI:29105"/>
    </cofactor>
    <text evidence="17">Binds 1 divalent metal cation per subunit. Can use either Co(2+) or Zn(2+).</text>
</comment>
<evidence type="ECO:0000256" key="15">
    <source>
        <dbReference type="ARBA" id="ARBA00023239"/>
    </source>
</evidence>
<dbReference type="GO" id="GO:0005737">
    <property type="term" value="C:cytoplasm"/>
    <property type="evidence" value="ECO:0007669"/>
    <property type="project" value="UniProtKB-SubCell"/>
</dbReference>
<dbReference type="GO" id="GO:0000166">
    <property type="term" value="F:nucleotide binding"/>
    <property type="evidence" value="ECO:0007669"/>
    <property type="project" value="UniProtKB-KW"/>
</dbReference>
<evidence type="ECO:0000259" key="19">
    <source>
        <dbReference type="Pfam" id="PF24621"/>
    </source>
</evidence>
<dbReference type="OrthoDB" id="9806583at2"/>
<dbReference type="UniPathway" id="UPA00053">
    <property type="reaction ID" value="UER00085"/>
</dbReference>
<gene>
    <name evidence="17" type="primary">aroB</name>
    <name evidence="20" type="ORF">EV652_104227</name>
</gene>
<dbReference type="Gene3D" id="1.20.1090.10">
    <property type="entry name" value="Dehydroquinate synthase-like - alpha domain"/>
    <property type="match status" value="1"/>
</dbReference>
<dbReference type="InterPro" id="IPR050071">
    <property type="entry name" value="Dehydroquinate_synthase"/>
</dbReference>
<keyword evidence="13 17" id="KW-0520">NAD</keyword>
<comment type="similarity">
    <text evidence="5 17">Belongs to the sugar phosphate cyclases superfamily. Dehydroquinate synthase family.</text>
</comment>
<feature type="binding site" evidence="17">
    <location>
        <position position="255"/>
    </location>
    <ligand>
        <name>Zn(2+)</name>
        <dbReference type="ChEBI" id="CHEBI:29105"/>
    </ligand>
</feature>
<dbReference type="GO" id="GO:0009423">
    <property type="term" value="P:chorismate biosynthetic process"/>
    <property type="evidence" value="ECO:0007669"/>
    <property type="project" value="UniProtKB-UniRule"/>
</dbReference>
<keyword evidence="12 17" id="KW-0862">Zinc</keyword>
<dbReference type="RefSeq" id="WP_132209398.1">
    <property type="nucleotide sequence ID" value="NZ_SLWN01000004.1"/>
</dbReference>
<keyword evidence="10 17" id="KW-0479">Metal-binding</keyword>
<dbReference type="GO" id="GO:0046872">
    <property type="term" value="F:metal ion binding"/>
    <property type="evidence" value="ECO:0007669"/>
    <property type="project" value="UniProtKB-KW"/>
</dbReference>
<evidence type="ECO:0000256" key="12">
    <source>
        <dbReference type="ARBA" id="ARBA00022833"/>
    </source>
</evidence>
<keyword evidence="11 17" id="KW-0547">Nucleotide-binding</keyword>
<name>A0A4R2HN17_9ACTN</name>
<feature type="binding site" evidence="17">
    <location>
        <position position="185"/>
    </location>
    <ligand>
        <name>Zn(2+)</name>
        <dbReference type="ChEBI" id="CHEBI:29105"/>
    </ligand>
</feature>
<keyword evidence="14 17" id="KW-0057">Aromatic amino acid biosynthesis</keyword>
<evidence type="ECO:0000259" key="18">
    <source>
        <dbReference type="Pfam" id="PF01761"/>
    </source>
</evidence>
<protein>
    <recommendedName>
        <fullName evidence="7 17">3-dehydroquinate synthase</fullName>
        <shortName evidence="17">DHQS</shortName>
        <ecNumber evidence="6 17">4.2.3.4</ecNumber>
    </recommendedName>
</protein>
<keyword evidence="21" id="KW-1185">Reference proteome</keyword>
<dbReference type="FunFam" id="3.40.50.1970:FF:000012">
    <property type="entry name" value="3-dehydroquinate synthase"/>
    <property type="match status" value="1"/>
</dbReference>
<evidence type="ECO:0000313" key="21">
    <source>
        <dbReference type="Proteomes" id="UP000294508"/>
    </source>
</evidence>
<comment type="caution">
    <text evidence="20">The sequence shown here is derived from an EMBL/GenBank/DDBJ whole genome shotgun (WGS) entry which is preliminary data.</text>
</comment>
<keyword evidence="9 17" id="KW-0028">Amino-acid biosynthesis</keyword>
<dbReference type="InterPro" id="IPR030963">
    <property type="entry name" value="DHQ_synth_fam"/>
</dbReference>
<sequence>MTVEPTRIRVAAAAPYDVVIGNNLLGELPGLLGDGVQRVAVIHPRALRSSGDAIRDDLTASGYTAHAIEIPDAEDAKTAEVLAYCWSVLGQAGFTRSDAIVSVGGGTTTDLAGFVAATWLRGVRVVHIPTTLLGMVDAAVGGKTGINTAEGKNLVGAFWEPAGVLCDLAALETLPRNDYVSGLAEVVKCGFIADPVILDLVEKDPAGASSPAYDATEELIARAIQVKADTVGADLRERTTTAGGAIGREALNYGHTLGHAIERVERYKWRHGAAISIGMVFVAELARAAGRLDDATADRHRAVLESLGLPVAYRADAWPQLQDAMKLDKKTRADRLRFVVLDGLAKPTILEAPDPSLLVAAYAEVS</sequence>
<evidence type="ECO:0000256" key="1">
    <source>
        <dbReference type="ARBA" id="ARBA00001393"/>
    </source>
</evidence>
<reference evidence="20 21" key="1">
    <citation type="journal article" date="2015" name="Stand. Genomic Sci.">
        <title>Genomic Encyclopedia of Bacterial and Archaeal Type Strains, Phase III: the genomes of soil and plant-associated and newly described type strains.</title>
        <authorList>
            <person name="Whitman W.B."/>
            <person name="Woyke T."/>
            <person name="Klenk H.P."/>
            <person name="Zhou Y."/>
            <person name="Lilburn T.G."/>
            <person name="Beck B.J."/>
            <person name="De Vos P."/>
            <person name="Vandamme P."/>
            <person name="Eisen J.A."/>
            <person name="Garrity G."/>
            <person name="Hugenholtz P."/>
            <person name="Kyrpides N.C."/>
        </authorList>
    </citation>
    <scope>NUCLEOTIDE SEQUENCE [LARGE SCALE GENOMIC DNA]</scope>
    <source>
        <strain evidence="20 21">VKM Ac-2572</strain>
    </source>
</reference>
<dbReference type="GO" id="GO:0003856">
    <property type="term" value="F:3-dehydroquinate synthase activity"/>
    <property type="evidence" value="ECO:0007669"/>
    <property type="project" value="UniProtKB-UniRule"/>
</dbReference>
<dbReference type="InterPro" id="IPR030960">
    <property type="entry name" value="DHQS/DOIS_N"/>
</dbReference>
<evidence type="ECO:0000256" key="3">
    <source>
        <dbReference type="ARBA" id="ARBA00004496"/>
    </source>
</evidence>
<evidence type="ECO:0000256" key="14">
    <source>
        <dbReference type="ARBA" id="ARBA00023141"/>
    </source>
</evidence>
<evidence type="ECO:0000256" key="13">
    <source>
        <dbReference type="ARBA" id="ARBA00023027"/>
    </source>
</evidence>
<evidence type="ECO:0000256" key="5">
    <source>
        <dbReference type="ARBA" id="ARBA00005412"/>
    </source>
</evidence>
<evidence type="ECO:0000313" key="20">
    <source>
        <dbReference type="EMBL" id="TCO32621.1"/>
    </source>
</evidence>
<dbReference type="InterPro" id="IPR016037">
    <property type="entry name" value="DHQ_synth_AroB"/>
</dbReference>
<dbReference type="NCBIfam" id="TIGR01357">
    <property type="entry name" value="aroB"/>
    <property type="match status" value="1"/>
</dbReference>
<evidence type="ECO:0000256" key="2">
    <source>
        <dbReference type="ARBA" id="ARBA00001911"/>
    </source>
</evidence>
<feature type="binding site" evidence="17">
    <location>
        <position position="152"/>
    </location>
    <ligand>
        <name>NAD(+)</name>
        <dbReference type="ChEBI" id="CHEBI:57540"/>
    </ligand>
</feature>
<keyword evidence="16 17" id="KW-0170">Cobalt</keyword>
<feature type="binding site" evidence="17">
    <location>
        <position position="271"/>
    </location>
    <ligand>
        <name>Zn(2+)</name>
        <dbReference type="ChEBI" id="CHEBI:29105"/>
    </ligand>
</feature>
<comment type="subcellular location">
    <subcellularLocation>
        <location evidence="3 17">Cytoplasm</location>
    </subcellularLocation>
</comment>
<dbReference type="Pfam" id="PF24621">
    <property type="entry name" value="DHQS_C"/>
    <property type="match status" value="1"/>
</dbReference>
<dbReference type="SUPFAM" id="SSF56796">
    <property type="entry name" value="Dehydroquinate synthase-like"/>
    <property type="match status" value="1"/>
</dbReference>
<comment type="catalytic activity">
    <reaction evidence="1 17">
        <text>7-phospho-2-dehydro-3-deoxy-D-arabino-heptonate = 3-dehydroquinate + phosphate</text>
        <dbReference type="Rhea" id="RHEA:21968"/>
        <dbReference type="ChEBI" id="CHEBI:32364"/>
        <dbReference type="ChEBI" id="CHEBI:43474"/>
        <dbReference type="ChEBI" id="CHEBI:58394"/>
        <dbReference type="EC" id="4.2.3.4"/>
    </reaction>
</comment>
<evidence type="ECO:0000256" key="17">
    <source>
        <dbReference type="HAMAP-Rule" id="MF_00110"/>
    </source>
</evidence>
<dbReference type="Pfam" id="PF01761">
    <property type="entry name" value="DHQ_synthase"/>
    <property type="match status" value="1"/>
</dbReference>
<evidence type="ECO:0000256" key="10">
    <source>
        <dbReference type="ARBA" id="ARBA00022723"/>
    </source>
</evidence>
<dbReference type="GO" id="GO:0008652">
    <property type="term" value="P:amino acid biosynthetic process"/>
    <property type="evidence" value="ECO:0007669"/>
    <property type="project" value="UniProtKB-KW"/>
</dbReference>
<feature type="domain" description="3-dehydroquinate synthase C-terminal" evidence="19">
    <location>
        <begin position="182"/>
        <end position="331"/>
    </location>
</feature>
<keyword evidence="15 17" id="KW-0456">Lyase</keyword>
<evidence type="ECO:0000256" key="6">
    <source>
        <dbReference type="ARBA" id="ARBA00013031"/>
    </source>
</evidence>
<dbReference type="Gene3D" id="3.40.50.1970">
    <property type="match status" value="1"/>
</dbReference>
<dbReference type="Proteomes" id="UP000294508">
    <property type="component" value="Unassembled WGS sequence"/>
</dbReference>
<dbReference type="PANTHER" id="PTHR43622">
    <property type="entry name" value="3-DEHYDROQUINATE SYNTHASE"/>
    <property type="match status" value="1"/>
</dbReference>
<dbReference type="EMBL" id="SLWN01000004">
    <property type="protein sequence ID" value="TCO32621.1"/>
    <property type="molecule type" value="Genomic_DNA"/>
</dbReference>
<evidence type="ECO:0000256" key="7">
    <source>
        <dbReference type="ARBA" id="ARBA00017684"/>
    </source>
</evidence>
<feature type="binding site" evidence="17">
    <location>
        <position position="143"/>
    </location>
    <ligand>
        <name>NAD(+)</name>
        <dbReference type="ChEBI" id="CHEBI:57540"/>
    </ligand>
</feature>
<evidence type="ECO:0000256" key="11">
    <source>
        <dbReference type="ARBA" id="ARBA00022741"/>
    </source>
</evidence>
<dbReference type="EC" id="4.2.3.4" evidence="6 17"/>
<evidence type="ECO:0000256" key="8">
    <source>
        <dbReference type="ARBA" id="ARBA00022490"/>
    </source>
</evidence>
<dbReference type="HAMAP" id="MF_00110">
    <property type="entry name" value="DHQ_synthase"/>
    <property type="match status" value="1"/>
</dbReference>
<dbReference type="InterPro" id="IPR056179">
    <property type="entry name" value="DHQS_C"/>
</dbReference>